<keyword evidence="4" id="KW-0503">Monooxygenase</keyword>
<organism evidence="4 5">
    <name type="scientific">Artemisia annua</name>
    <name type="common">Sweet wormwood</name>
    <dbReference type="NCBI Taxonomy" id="35608"/>
    <lineage>
        <taxon>Eukaryota</taxon>
        <taxon>Viridiplantae</taxon>
        <taxon>Streptophyta</taxon>
        <taxon>Embryophyta</taxon>
        <taxon>Tracheophyta</taxon>
        <taxon>Spermatophyta</taxon>
        <taxon>Magnoliopsida</taxon>
        <taxon>eudicotyledons</taxon>
        <taxon>Gunneridae</taxon>
        <taxon>Pentapetalae</taxon>
        <taxon>asterids</taxon>
        <taxon>campanulids</taxon>
        <taxon>Asterales</taxon>
        <taxon>Asteraceae</taxon>
        <taxon>Asteroideae</taxon>
        <taxon>Anthemideae</taxon>
        <taxon>Artemisiinae</taxon>
        <taxon>Artemisia</taxon>
    </lineage>
</organism>
<dbReference type="GO" id="GO:0004497">
    <property type="term" value="F:monooxygenase activity"/>
    <property type="evidence" value="ECO:0007669"/>
    <property type="project" value="UniProtKB-KW"/>
</dbReference>
<dbReference type="InterPro" id="IPR036396">
    <property type="entry name" value="Cyt_P450_sf"/>
</dbReference>
<dbReference type="InterPro" id="IPR001128">
    <property type="entry name" value="Cyt_P450"/>
</dbReference>
<reference evidence="4 5" key="1">
    <citation type="journal article" date="2018" name="Mol. Plant">
        <title>The genome of Artemisia annua provides insight into the evolution of Asteraceae family and artemisinin biosynthesis.</title>
        <authorList>
            <person name="Shen Q."/>
            <person name="Zhang L."/>
            <person name="Liao Z."/>
            <person name="Wang S."/>
            <person name="Yan T."/>
            <person name="Shi P."/>
            <person name="Liu M."/>
            <person name="Fu X."/>
            <person name="Pan Q."/>
            <person name="Wang Y."/>
            <person name="Lv Z."/>
            <person name="Lu X."/>
            <person name="Zhang F."/>
            <person name="Jiang W."/>
            <person name="Ma Y."/>
            <person name="Chen M."/>
            <person name="Hao X."/>
            <person name="Li L."/>
            <person name="Tang Y."/>
            <person name="Lv G."/>
            <person name="Zhou Y."/>
            <person name="Sun X."/>
            <person name="Brodelius P.E."/>
            <person name="Rose J.K.C."/>
            <person name="Tang K."/>
        </authorList>
    </citation>
    <scope>NUCLEOTIDE SEQUENCE [LARGE SCALE GENOMIC DNA]</scope>
    <source>
        <strain evidence="5">cv. Huhao1</strain>
        <tissue evidence="4">Leaf</tissue>
    </source>
</reference>
<evidence type="ECO:0000313" key="5">
    <source>
        <dbReference type="Proteomes" id="UP000245207"/>
    </source>
</evidence>
<dbReference type="EMBL" id="PKPP01009809">
    <property type="protein sequence ID" value="PWA47426.1"/>
    <property type="molecule type" value="Genomic_DNA"/>
</dbReference>
<gene>
    <name evidence="4" type="ORF">CTI12_AA499380</name>
</gene>
<dbReference type="GO" id="GO:0005506">
    <property type="term" value="F:iron ion binding"/>
    <property type="evidence" value="ECO:0007669"/>
    <property type="project" value="InterPro"/>
</dbReference>
<comment type="similarity">
    <text evidence="1">Belongs to the cytochrome P450 family.</text>
</comment>
<evidence type="ECO:0000256" key="2">
    <source>
        <dbReference type="ARBA" id="ARBA00022723"/>
    </source>
</evidence>
<evidence type="ECO:0000313" key="4">
    <source>
        <dbReference type="EMBL" id="PWA47426.1"/>
    </source>
</evidence>
<keyword evidence="2" id="KW-0479">Metal-binding</keyword>
<dbReference type="GO" id="GO:0020037">
    <property type="term" value="F:heme binding"/>
    <property type="evidence" value="ECO:0007669"/>
    <property type="project" value="InterPro"/>
</dbReference>
<evidence type="ECO:0000256" key="1">
    <source>
        <dbReference type="ARBA" id="ARBA00010617"/>
    </source>
</evidence>
<dbReference type="OrthoDB" id="2789670at2759"/>
<dbReference type="AlphaFoldDB" id="A0A2U1LEK4"/>
<keyword evidence="4" id="KW-0560">Oxidoreductase</keyword>
<name>A0A2U1LEK4_ARTAN</name>
<dbReference type="PANTHER" id="PTHR47950:SF44">
    <property type="entry name" value="CYTOCHROME P450, FAMILY 76, SUBFAMILY C, POLYPEPTIDE 5-RELATED"/>
    <property type="match status" value="1"/>
</dbReference>
<comment type="caution">
    <text evidence="4">The sequence shown here is derived from an EMBL/GenBank/DDBJ whole genome shotgun (WGS) entry which is preliminary data.</text>
</comment>
<evidence type="ECO:0000256" key="3">
    <source>
        <dbReference type="ARBA" id="ARBA00023004"/>
    </source>
</evidence>
<sequence length="191" mass="22078">MLRNKPTFEWIHRMTDEMNTKILCIRLGHVHVIATLRNILTTEISSVARLKWLENKPHDVADNLLREAIHATRKYQDPLIDERIQQWKDGISNVEDDLLDVLINHDNPRLTTDQIKAQCLELMLAMVDNPSNSIEWAIAERINQPRLFDKAVHELDCLVGTDRLVQESDISKHVRGRLLGCTQSDLSIFLT</sequence>
<dbReference type="GO" id="GO:0016705">
    <property type="term" value="F:oxidoreductase activity, acting on paired donors, with incorporation or reduction of molecular oxygen"/>
    <property type="evidence" value="ECO:0007669"/>
    <property type="project" value="InterPro"/>
</dbReference>
<dbReference type="Pfam" id="PF00067">
    <property type="entry name" value="p450"/>
    <property type="match status" value="1"/>
</dbReference>
<proteinExistence type="inferred from homology"/>
<protein>
    <submittedName>
        <fullName evidence="4">Valine N-monooxygenase 1</fullName>
    </submittedName>
</protein>
<dbReference type="STRING" id="35608.A0A2U1LEK4"/>
<dbReference type="PANTHER" id="PTHR47950">
    <property type="entry name" value="CYTOCHROME P450, FAMILY 76, SUBFAMILY C, POLYPEPTIDE 5-RELATED"/>
    <property type="match status" value="1"/>
</dbReference>
<keyword evidence="5" id="KW-1185">Reference proteome</keyword>
<accession>A0A2U1LEK4</accession>
<dbReference type="Gene3D" id="1.10.630.10">
    <property type="entry name" value="Cytochrome P450"/>
    <property type="match status" value="1"/>
</dbReference>
<dbReference type="Proteomes" id="UP000245207">
    <property type="component" value="Unassembled WGS sequence"/>
</dbReference>
<keyword evidence="3" id="KW-0408">Iron</keyword>
<dbReference type="SUPFAM" id="SSF48264">
    <property type="entry name" value="Cytochrome P450"/>
    <property type="match status" value="1"/>
</dbReference>